<dbReference type="EMBL" id="SJTG01000001">
    <property type="protein sequence ID" value="TCI13167.1"/>
    <property type="molecule type" value="Genomic_DNA"/>
</dbReference>
<sequence>MNLARPMFIAAMMITAPLAGLSLAHADSATLATTSLAGSWHMEGVAATPDGSYVISPAGTQLRITLPADLKLPQGRDILLSKVSDNHYRSSTDTDPVVELTAEASNKAELSIKGRTAYLVVPLSR</sequence>
<evidence type="ECO:0000313" key="2">
    <source>
        <dbReference type="EMBL" id="TCI13167.1"/>
    </source>
</evidence>
<comment type="caution">
    <text evidence="2">The sequence shown here is derived from an EMBL/GenBank/DDBJ whole genome shotgun (WGS) entry which is preliminary data.</text>
</comment>
<proteinExistence type="predicted"/>
<dbReference type="Proteomes" id="UP000291822">
    <property type="component" value="Unassembled WGS sequence"/>
</dbReference>
<evidence type="ECO:0000256" key="1">
    <source>
        <dbReference type="SAM" id="SignalP"/>
    </source>
</evidence>
<reference evidence="2 3" key="1">
    <citation type="submission" date="2019-02" db="EMBL/GenBank/DDBJ databases">
        <title>Dyella amyloliquefaciens sp. nov., isolated from forest soil.</title>
        <authorList>
            <person name="Gao Z.-H."/>
            <person name="Qiu L.-H."/>
        </authorList>
    </citation>
    <scope>NUCLEOTIDE SEQUENCE [LARGE SCALE GENOMIC DNA]</scope>
    <source>
        <strain evidence="2 3">KACC 12747</strain>
    </source>
</reference>
<name>A0A4V2NMF8_9GAMM</name>
<dbReference type="AlphaFoldDB" id="A0A4V2NMF8"/>
<gene>
    <name evidence="2" type="ORF">EZM97_07700</name>
</gene>
<protein>
    <recommendedName>
        <fullName evidence="4">Lipocalin-like domain-containing protein</fullName>
    </recommendedName>
</protein>
<accession>A0A4V2NMF8</accession>
<keyword evidence="1" id="KW-0732">Signal</keyword>
<feature type="signal peptide" evidence="1">
    <location>
        <begin position="1"/>
        <end position="26"/>
    </location>
</feature>
<feature type="chain" id="PRO_5020869871" description="Lipocalin-like domain-containing protein" evidence="1">
    <location>
        <begin position="27"/>
        <end position="125"/>
    </location>
</feature>
<dbReference type="RefSeq" id="WP_131150052.1">
    <property type="nucleotide sequence ID" value="NZ_SJTG01000001.1"/>
</dbReference>
<evidence type="ECO:0008006" key="4">
    <source>
        <dbReference type="Google" id="ProtNLM"/>
    </source>
</evidence>
<keyword evidence="3" id="KW-1185">Reference proteome</keyword>
<evidence type="ECO:0000313" key="3">
    <source>
        <dbReference type="Proteomes" id="UP000291822"/>
    </source>
</evidence>
<organism evidence="2 3">
    <name type="scientific">Dyella soli</name>
    <dbReference type="NCBI Taxonomy" id="522319"/>
    <lineage>
        <taxon>Bacteria</taxon>
        <taxon>Pseudomonadati</taxon>
        <taxon>Pseudomonadota</taxon>
        <taxon>Gammaproteobacteria</taxon>
        <taxon>Lysobacterales</taxon>
        <taxon>Rhodanobacteraceae</taxon>
        <taxon>Dyella</taxon>
    </lineage>
</organism>